<organism evidence="1 2">
    <name type="scientific">Nitratireductor pacificus pht-3B</name>
    <dbReference type="NCBI Taxonomy" id="391937"/>
    <lineage>
        <taxon>Bacteria</taxon>
        <taxon>Pseudomonadati</taxon>
        <taxon>Pseudomonadota</taxon>
        <taxon>Alphaproteobacteria</taxon>
        <taxon>Hyphomicrobiales</taxon>
        <taxon>Phyllobacteriaceae</taxon>
        <taxon>Nitratireductor</taxon>
    </lineage>
</organism>
<evidence type="ECO:0000313" key="2">
    <source>
        <dbReference type="Proteomes" id="UP000006786"/>
    </source>
</evidence>
<gene>
    <name evidence="1" type="ORF">NA2_12468</name>
</gene>
<keyword evidence="2" id="KW-1185">Reference proteome</keyword>
<dbReference type="STRING" id="391937.NA2_12468"/>
<name>K2LL09_9HYPH</name>
<dbReference type="PATRIC" id="fig|391937.3.peg.2562"/>
<dbReference type="Proteomes" id="UP000006786">
    <property type="component" value="Unassembled WGS sequence"/>
</dbReference>
<dbReference type="AlphaFoldDB" id="K2LL09"/>
<proteinExistence type="predicted"/>
<dbReference type="eggNOG" id="COG1052">
    <property type="taxonomic scope" value="Bacteria"/>
</dbReference>
<accession>K2LL09</accession>
<protein>
    <submittedName>
        <fullName evidence="1">Uncharacterized protein</fullName>
    </submittedName>
</protein>
<sequence>MLSLIHGNVRTFELNLSGLRVIVPADNGSLAAAATIALVAGAASVTAITPQTNRFRSAEEAAEATRALASVAGLSRNLSIEERIDHQTCRTTNLLVSSDPVGPVTRSIVERLPDRAVVALMHEAWMLIRGEVDVEACREHDVPISAVNESHPLVGGAEYQPALCLELFRAAEVSAANAAVALICDNPLADNLERGLREAGAQVAVFPRADLVFEHSWDAIVLALRPLDEPRLGIRDLGVIAKAAPAATIIQYWGDIDRKAARYFELSVWPPRTPGKGQWGLPLETLGAEPVLRRITGALKSAQLVLAGAPTQPGGLAQVLTQNDVFDSE</sequence>
<dbReference type="EMBL" id="AMRM01000013">
    <property type="protein sequence ID" value="EKF18459.1"/>
    <property type="molecule type" value="Genomic_DNA"/>
</dbReference>
<reference evidence="1 2" key="1">
    <citation type="journal article" date="2012" name="J. Bacteriol.">
        <title>Genome Sequence of Nitratireductor pacificus Type Strain pht-3B.</title>
        <authorList>
            <person name="Lai Q."/>
            <person name="Li G."/>
            <person name="Shao Z."/>
        </authorList>
    </citation>
    <scope>NUCLEOTIDE SEQUENCE [LARGE SCALE GENOMIC DNA]</scope>
    <source>
        <strain evidence="2">pht-3B</strain>
    </source>
</reference>
<comment type="caution">
    <text evidence="1">The sequence shown here is derived from an EMBL/GenBank/DDBJ whole genome shotgun (WGS) entry which is preliminary data.</text>
</comment>
<dbReference type="OrthoDB" id="9811799at2"/>
<evidence type="ECO:0000313" key="1">
    <source>
        <dbReference type="EMBL" id="EKF18459.1"/>
    </source>
</evidence>